<dbReference type="SMART" id="SM00747">
    <property type="entry name" value="CFEM"/>
    <property type="match status" value="1"/>
</dbReference>
<evidence type="ECO:0000256" key="15">
    <source>
        <dbReference type="SAM" id="Phobius"/>
    </source>
</evidence>
<evidence type="ECO:0000256" key="9">
    <source>
        <dbReference type="ARBA" id="ARBA00022989"/>
    </source>
</evidence>
<dbReference type="OMA" id="FANSICD"/>
<feature type="transmembrane region" description="Helical" evidence="15">
    <location>
        <begin position="168"/>
        <end position="193"/>
    </location>
</feature>
<evidence type="ECO:0000256" key="7">
    <source>
        <dbReference type="ARBA" id="ARBA00022692"/>
    </source>
</evidence>
<evidence type="ECO:0000313" key="18">
    <source>
        <dbReference type="EMBL" id="CRG86148.1"/>
    </source>
</evidence>
<dbReference type="STRING" id="28573.A0A0U1LRZ5"/>
<keyword evidence="7 15" id="KW-0812">Transmembrane</keyword>
<evidence type="ECO:0000256" key="13">
    <source>
        <dbReference type="ARBA" id="ARBA00038359"/>
    </source>
</evidence>
<feature type="disulfide bond" evidence="14">
    <location>
        <begin position="28"/>
        <end position="68"/>
    </location>
</feature>
<dbReference type="Pfam" id="PF05730">
    <property type="entry name" value="CFEM"/>
    <property type="match status" value="1"/>
</dbReference>
<feature type="transmembrane region" description="Helical" evidence="15">
    <location>
        <begin position="289"/>
        <end position="308"/>
    </location>
</feature>
<evidence type="ECO:0000256" key="10">
    <source>
        <dbReference type="ARBA" id="ARBA00023136"/>
    </source>
</evidence>
<dbReference type="OrthoDB" id="2496787at2759"/>
<feature type="chain" id="PRO_5006711195" description="CFEM domain-containing protein" evidence="16">
    <location>
        <begin position="23"/>
        <end position="406"/>
    </location>
</feature>
<evidence type="ECO:0000256" key="5">
    <source>
        <dbReference type="ARBA" id="ARBA00022525"/>
    </source>
</evidence>
<dbReference type="Pfam" id="PF20684">
    <property type="entry name" value="Fung_rhodopsin"/>
    <property type="match status" value="1"/>
</dbReference>
<evidence type="ECO:0000256" key="8">
    <source>
        <dbReference type="ARBA" id="ARBA00022729"/>
    </source>
</evidence>
<dbReference type="EMBL" id="CVMT01000002">
    <property type="protein sequence ID" value="CRG86148.1"/>
    <property type="molecule type" value="Genomic_DNA"/>
</dbReference>
<name>A0A0U1LRZ5_TALIS</name>
<feature type="transmembrane region" description="Helical" evidence="15">
    <location>
        <begin position="96"/>
        <end position="119"/>
    </location>
</feature>
<evidence type="ECO:0000256" key="14">
    <source>
        <dbReference type="PROSITE-ProRule" id="PRU01356"/>
    </source>
</evidence>
<keyword evidence="6" id="KW-0336">GPI-anchor</keyword>
<dbReference type="GO" id="GO:0098552">
    <property type="term" value="C:side of membrane"/>
    <property type="evidence" value="ECO:0007669"/>
    <property type="project" value="UniProtKB-KW"/>
</dbReference>
<feature type="domain" description="CFEM" evidence="17">
    <location>
        <begin position="1"/>
        <end position="113"/>
    </location>
</feature>
<dbReference type="InterPro" id="IPR008427">
    <property type="entry name" value="Extracellular_membr_CFEM_dom"/>
</dbReference>
<keyword evidence="5" id="KW-0964">Secreted</keyword>
<evidence type="ECO:0000256" key="4">
    <source>
        <dbReference type="ARBA" id="ARBA00010031"/>
    </source>
</evidence>
<dbReference type="InterPro" id="IPR052337">
    <property type="entry name" value="SAT4-like"/>
</dbReference>
<feature type="signal peptide" evidence="16">
    <location>
        <begin position="1"/>
        <end position="22"/>
    </location>
</feature>
<evidence type="ECO:0000256" key="1">
    <source>
        <dbReference type="ARBA" id="ARBA00004141"/>
    </source>
</evidence>
<dbReference type="AlphaFoldDB" id="A0A0U1LRZ5"/>
<evidence type="ECO:0000256" key="16">
    <source>
        <dbReference type="SAM" id="SignalP"/>
    </source>
</evidence>
<proteinExistence type="inferred from homology"/>
<keyword evidence="12" id="KW-0449">Lipoprotein</keyword>
<keyword evidence="8 16" id="KW-0732">Signal</keyword>
<feature type="transmembrane region" description="Helical" evidence="15">
    <location>
        <begin position="253"/>
        <end position="277"/>
    </location>
</feature>
<organism evidence="18 19">
    <name type="scientific">Talaromyces islandicus</name>
    <name type="common">Penicillium islandicum</name>
    <dbReference type="NCBI Taxonomy" id="28573"/>
    <lineage>
        <taxon>Eukaryota</taxon>
        <taxon>Fungi</taxon>
        <taxon>Dikarya</taxon>
        <taxon>Ascomycota</taxon>
        <taxon>Pezizomycotina</taxon>
        <taxon>Eurotiomycetes</taxon>
        <taxon>Eurotiomycetidae</taxon>
        <taxon>Eurotiales</taxon>
        <taxon>Trichocomaceae</taxon>
        <taxon>Talaromyces</taxon>
        <taxon>Talaromyces sect. Islandici</taxon>
    </lineage>
</organism>
<dbReference type="GO" id="GO:0005576">
    <property type="term" value="C:extracellular region"/>
    <property type="evidence" value="ECO:0007669"/>
    <property type="project" value="UniProtKB-SubCell"/>
</dbReference>
<dbReference type="PANTHER" id="PTHR33048:SF143">
    <property type="entry name" value="EXTRACELLULAR MEMBRANE PROTEIN CFEM DOMAIN-CONTAINING PROTEIN-RELATED"/>
    <property type="match status" value="1"/>
</dbReference>
<evidence type="ECO:0000256" key="12">
    <source>
        <dbReference type="ARBA" id="ARBA00023288"/>
    </source>
</evidence>
<evidence type="ECO:0000256" key="2">
    <source>
        <dbReference type="ARBA" id="ARBA00004589"/>
    </source>
</evidence>
<feature type="disulfide bond" evidence="14">
    <location>
        <begin position="42"/>
        <end position="49"/>
    </location>
</feature>
<keyword evidence="9 15" id="KW-1133">Transmembrane helix</keyword>
<keyword evidence="11 14" id="KW-1015">Disulfide bond</keyword>
<feature type="transmembrane region" description="Helical" evidence="15">
    <location>
        <begin position="205"/>
        <end position="227"/>
    </location>
</feature>
<comment type="similarity">
    <text evidence="4">Belongs to the RBT5 family.</text>
</comment>
<keyword evidence="10 15" id="KW-0472">Membrane</keyword>
<keyword evidence="19" id="KW-1185">Reference proteome</keyword>
<gene>
    <name evidence="18" type="ORF">PISL3812_03151</name>
</gene>
<accession>A0A0U1LRZ5</accession>
<evidence type="ECO:0000256" key="3">
    <source>
        <dbReference type="ARBA" id="ARBA00004613"/>
    </source>
</evidence>
<comment type="similarity">
    <text evidence="13">Belongs to the SAT4 family.</text>
</comment>
<comment type="caution">
    <text evidence="14">Lacks conserved residue(s) required for the propagation of feature annotation.</text>
</comment>
<protein>
    <recommendedName>
        <fullName evidence="17">CFEM domain-containing protein</fullName>
    </recommendedName>
</protein>
<dbReference type="InterPro" id="IPR049326">
    <property type="entry name" value="Rhodopsin_dom_fungi"/>
</dbReference>
<evidence type="ECO:0000313" key="19">
    <source>
        <dbReference type="Proteomes" id="UP000054383"/>
    </source>
</evidence>
<feature type="transmembrane region" description="Helical" evidence="15">
    <location>
        <begin position="131"/>
        <end position="148"/>
    </location>
</feature>
<feature type="disulfide bond" evidence="14">
    <location>
        <begin position="51"/>
        <end position="84"/>
    </location>
</feature>
<dbReference type="PANTHER" id="PTHR33048">
    <property type="entry name" value="PTH11-LIKE INTEGRAL MEMBRANE PROTEIN (AFU_ORTHOLOGUE AFUA_5G11245)"/>
    <property type="match status" value="1"/>
</dbReference>
<keyword evidence="6" id="KW-0325">Glycoprotein</keyword>
<evidence type="ECO:0000256" key="11">
    <source>
        <dbReference type="ARBA" id="ARBA00023157"/>
    </source>
</evidence>
<dbReference type="Proteomes" id="UP000054383">
    <property type="component" value="Unassembled WGS sequence"/>
</dbReference>
<evidence type="ECO:0000256" key="6">
    <source>
        <dbReference type="ARBA" id="ARBA00022622"/>
    </source>
</evidence>
<dbReference type="PROSITE" id="PS52012">
    <property type="entry name" value="CFEM"/>
    <property type="match status" value="1"/>
</dbReference>
<reference evidence="18 19" key="1">
    <citation type="submission" date="2015-04" db="EMBL/GenBank/DDBJ databases">
        <authorList>
            <person name="Syromyatnikov M.Y."/>
            <person name="Popov V.N."/>
        </authorList>
    </citation>
    <scope>NUCLEOTIDE SEQUENCE [LARGE SCALE GENOMIC DNA]</scope>
    <source>
        <strain evidence="18">WF-38-12</strain>
    </source>
</reference>
<evidence type="ECO:0000259" key="17">
    <source>
        <dbReference type="PROSITE" id="PS52012"/>
    </source>
</evidence>
<feature type="disulfide bond" evidence="14">
    <location>
        <begin position="32"/>
        <end position="63"/>
    </location>
</feature>
<sequence length="406" mass="44589">MQFYPVLAYIAIFLSVLRHAQAQTLPLCARKCLAETIPQSDCSSTNQTCICTNADLVENISSCVTAKCSVKDGLAAVNITDTECGVPVRDNTGPSIIIPSVGFVVIIFIALRIFTRLVITKLELGWDDWTTLLLGCVMIAANVGSIELGKAGLGKDIWTLEFANIKRILYIFYIQELLYVTCIVLTKISFLLFYTRIFPSSQMRWVIRISGIVTLCYYIAFMFAFSFQCNPVSFNWTGWDGEHQGTCVEKNTLVIVAGSINVVLDAWIIALPIPALINLQASISMKLQIIAMFSVGFLVTGVSIYRIVMLKIFSTSTNPTWDNAAGGYWSIVEIDVGVFILCMPALRSLLGRLLPGVFGSTKGVSSAGQNSSQKKFRRVSGNQGNSFVQLIEIDNRKDNTGPGDDC</sequence>
<comment type="subcellular location">
    <subcellularLocation>
        <location evidence="2">Membrane</location>
        <topology evidence="2">Lipid-anchor</topology>
        <topology evidence="2">GPI-anchor</topology>
    </subcellularLocation>
    <subcellularLocation>
        <location evidence="1">Membrane</location>
        <topology evidence="1">Multi-pass membrane protein</topology>
    </subcellularLocation>
    <subcellularLocation>
        <location evidence="3">Secreted</location>
    </subcellularLocation>
</comment>